<dbReference type="EMBL" id="JALGAR010000001">
    <property type="protein sequence ID" value="MCI4656451.1"/>
    <property type="molecule type" value="Genomic_DNA"/>
</dbReference>
<gene>
    <name evidence="3" type="ORF">MQH31_01310</name>
</gene>
<keyword evidence="2" id="KW-0812">Transmembrane</keyword>
<name>A0AA41UIZ3_9MICO</name>
<feature type="transmembrane region" description="Helical" evidence="2">
    <location>
        <begin position="20"/>
        <end position="39"/>
    </location>
</feature>
<feature type="transmembrane region" description="Helical" evidence="2">
    <location>
        <begin position="163"/>
        <end position="183"/>
    </location>
</feature>
<comment type="caution">
    <text evidence="3">The sequence shown here is derived from an EMBL/GenBank/DDBJ whole genome shotgun (WGS) entry which is preliminary data.</text>
</comment>
<feature type="transmembrane region" description="Helical" evidence="2">
    <location>
        <begin position="77"/>
        <end position="97"/>
    </location>
</feature>
<feature type="transmembrane region" description="Helical" evidence="2">
    <location>
        <begin position="134"/>
        <end position="151"/>
    </location>
</feature>
<feature type="transmembrane region" description="Helical" evidence="2">
    <location>
        <begin position="51"/>
        <end position="71"/>
    </location>
</feature>
<feature type="compositionally biased region" description="Basic and acidic residues" evidence="1">
    <location>
        <begin position="369"/>
        <end position="378"/>
    </location>
</feature>
<evidence type="ECO:0000313" key="4">
    <source>
        <dbReference type="Proteomes" id="UP001165341"/>
    </source>
</evidence>
<dbReference type="RefSeq" id="WP_243010642.1">
    <property type="nucleotide sequence ID" value="NZ_JALGAR010000001.1"/>
</dbReference>
<keyword evidence="4" id="KW-1185">Reference proteome</keyword>
<evidence type="ECO:0000313" key="3">
    <source>
        <dbReference type="EMBL" id="MCI4656451.1"/>
    </source>
</evidence>
<keyword evidence="2" id="KW-1133">Transmembrane helix</keyword>
<feature type="region of interest" description="Disordered" evidence="1">
    <location>
        <begin position="340"/>
        <end position="386"/>
    </location>
</feature>
<accession>A0AA41UIZ3</accession>
<evidence type="ECO:0000256" key="1">
    <source>
        <dbReference type="SAM" id="MobiDB-lite"/>
    </source>
</evidence>
<dbReference type="AlphaFoldDB" id="A0AA41UIZ3"/>
<organism evidence="3 4">
    <name type="scientific">Cryobacterium zhongshanensis</name>
    <dbReference type="NCBI Taxonomy" id="2928153"/>
    <lineage>
        <taxon>Bacteria</taxon>
        <taxon>Bacillati</taxon>
        <taxon>Actinomycetota</taxon>
        <taxon>Actinomycetes</taxon>
        <taxon>Micrococcales</taxon>
        <taxon>Microbacteriaceae</taxon>
        <taxon>Cryobacterium</taxon>
    </lineage>
</organism>
<dbReference type="Proteomes" id="UP001165341">
    <property type="component" value="Unassembled WGS sequence"/>
</dbReference>
<sequence>MSRSSLTQQQLDPLGALAAWPLAPAIAAIVTVSAVAATIAQTDQAVQAGNAPLGTLAITAVTLAAILLVLASRPSNAPFRGAAHVAIGVLALAAYLLEQASRWNHNALIQDDFGPVAIGLLLLGLAPYRPWRQIASSAGILALVVAAVTWVQAPFHSIDVAPLVFVTVAVTQVLAPALAGAAYSRRLVGSLLAWQTDARRAIIERTEETRARVVRAVVEQQRTELAAGVLPLLTEVLDRGEITKADIVRAGVLAANVRKALLRELDKTWLDAAIARERAALLARGITPLLVVADPDRRAAAFHTDQRAATAALLGALCSAPGFDPCSLVVQVTAGDEFRGTGAPRPALTRSPLNTTSEIPLSTSPLRTIPDRGPRREAAPGVGAPASAPRLDQVTIQVGIDLPARAVRALLRPYLGVLHVVFGRVRVSTSRAPGRRPLVTLEFDAEHGPERRRAARPVR</sequence>
<reference evidence="3" key="1">
    <citation type="submission" date="2022-03" db="EMBL/GenBank/DDBJ databases">
        <title>Cryobacterium sp. nov. strain ZS14-85, isolated from Antarctic soil.</title>
        <authorList>
            <person name="Li J."/>
            <person name="Niu G."/>
        </authorList>
    </citation>
    <scope>NUCLEOTIDE SEQUENCE</scope>
    <source>
        <strain evidence="3">ZS14-85</strain>
    </source>
</reference>
<evidence type="ECO:0000256" key="2">
    <source>
        <dbReference type="SAM" id="Phobius"/>
    </source>
</evidence>
<protein>
    <submittedName>
        <fullName evidence="3">Uncharacterized protein</fullName>
    </submittedName>
</protein>
<feature type="compositionally biased region" description="Polar residues" evidence="1">
    <location>
        <begin position="351"/>
        <end position="366"/>
    </location>
</feature>
<proteinExistence type="predicted"/>
<keyword evidence="2" id="KW-0472">Membrane</keyword>